<evidence type="ECO:0000313" key="3">
    <source>
        <dbReference type="Proteomes" id="UP001597062"/>
    </source>
</evidence>
<protein>
    <submittedName>
        <fullName evidence="2">Uncharacterized protein</fullName>
    </submittedName>
</protein>
<keyword evidence="1" id="KW-0732">Signal</keyword>
<evidence type="ECO:0000256" key="1">
    <source>
        <dbReference type="SAM" id="SignalP"/>
    </source>
</evidence>
<proteinExistence type="predicted"/>
<gene>
    <name evidence="2" type="ORF">ACFQ1U_01830</name>
</gene>
<dbReference type="Proteomes" id="UP001597062">
    <property type="component" value="Unassembled WGS sequence"/>
</dbReference>
<organism evidence="2 3">
    <name type="scientific">Tenacibaculum geojense</name>
    <dbReference type="NCBI Taxonomy" id="915352"/>
    <lineage>
        <taxon>Bacteria</taxon>
        <taxon>Pseudomonadati</taxon>
        <taxon>Bacteroidota</taxon>
        <taxon>Flavobacteriia</taxon>
        <taxon>Flavobacteriales</taxon>
        <taxon>Flavobacteriaceae</taxon>
        <taxon>Tenacibaculum</taxon>
    </lineage>
</organism>
<dbReference type="EMBL" id="JBHTJR010000014">
    <property type="protein sequence ID" value="MFD0991932.1"/>
    <property type="molecule type" value="Genomic_DNA"/>
</dbReference>
<keyword evidence="3" id="KW-1185">Reference proteome</keyword>
<evidence type="ECO:0000313" key="2">
    <source>
        <dbReference type="EMBL" id="MFD0991932.1"/>
    </source>
</evidence>
<comment type="caution">
    <text evidence="2">The sequence shown here is derived from an EMBL/GenBank/DDBJ whole genome shotgun (WGS) entry which is preliminary data.</text>
</comment>
<dbReference type="RefSeq" id="WP_386104708.1">
    <property type="nucleotide sequence ID" value="NZ_JBHTJR010000014.1"/>
</dbReference>
<accession>A0ABW3JN74</accession>
<feature type="signal peptide" evidence="1">
    <location>
        <begin position="1"/>
        <end position="17"/>
    </location>
</feature>
<reference evidence="3" key="1">
    <citation type="journal article" date="2019" name="Int. J. Syst. Evol. Microbiol.">
        <title>The Global Catalogue of Microorganisms (GCM) 10K type strain sequencing project: providing services to taxonomists for standard genome sequencing and annotation.</title>
        <authorList>
            <consortium name="The Broad Institute Genomics Platform"/>
            <consortium name="The Broad Institute Genome Sequencing Center for Infectious Disease"/>
            <person name="Wu L."/>
            <person name="Ma J."/>
        </authorList>
    </citation>
    <scope>NUCLEOTIDE SEQUENCE [LARGE SCALE GENOMIC DNA]</scope>
    <source>
        <strain evidence="3">CCUG 60527</strain>
    </source>
</reference>
<name>A0ABW3JN74_9FLAO</name>
<feature type="chain" id="PRO_5045772175" evidence="1">
    <location>
        <begin position="18"/>
        <end position="402"/>
    </location>
</feature>
<sequence>MKKLLLFSLLVSASISAQNFSTKKTNQQSEQTTYQYKPITTKHKKTSEILPFVNISNEKRGIFRVTNDHGEIEFPYLETHLNDTITFSGIDIETFKVPLKRLKNTVYIDPIFNTLDEVIIAGKRSPESVLLETIKKIKKNHPTSLHNYKRYSKVTSNDNFKTFFELELLANECNLGYHQDYISTLALDKLHWIVEPKKNHFQYTSQLFAFRENPIQYANILHKRKHKKFEISYVTSDSEKNDEYYIIAFKTDKKNWNFTNKTYPTSYFGTVFIRKKDFSIAKVVEKWETMLTGNEMDLFTNSKKISKKLSSILIKDEKTALFNTKIDGKYYASTFVNKTFKNYHYNSGKKINRNFIVKSRLFDHELENVKEIPFEQYENEKIETALKNKETPESFWKQFSEY</sequence>